<comment type="caution">
    <text evidence="10">The sequence shown here is derived from an EMBL/GenBank/DDBJ whole genome shotgun (WGS) entry which is preliminary data.</text>
</comment>
<comment type="subunit">
    <text evidence="3">Part of the Tic complex.</text>
</comment>
<evidence type="ECO:0000313" key="11">
    <source>
        <dbReference type="Proteomes" id="UP000653305"/>
    </source>
</evidence>
<evidence type="ECO:0000256" key="3">
    <source>
        <dbReference type="ARBA" id="ARBA00011510"/>
    </source>
</evidence>
<gene>
    <name evidence="10" type="ORF">PHJA_001657800</name>
</gene>
<keyword evidence="5 9" id="KW-0812">Transmembrane</keyword>
<sequence>MLAKLVNIYMFRCNNNMLFVTSSFVGWLIGHILFMKWLGLVLVWIRQNNFVRFLFVHLSFLGDVFHISLSLTISDFHCQNALAFQLS</sequence>
<dbReference type="EMBL" id="BMAC01000375">
    <property type="protein sequence ID" value="GFP95134.1"/>
    <property type="molecule type" value="Genomic_DNA"/>
</dbReference>
<evidence type="ECO:0000256" key="9">
    <source>
        <dbReference type="SAM" id="Phobius"/>
    </source>
</evidence>
<keyword evidence="6" id="KW-0813">Transport</keyword>
<comment type="subcellular location">
    <subcellularLocation>
        <location evidence="1">Plastid membrane</location>
        <topology evidence="1">Multi-pass membrane protein</topology>
    </subcellularLocation>
</comment>
<dbReference type="AlphaFoldDB" id="A0A830CFK5"/>
<accession>A0A830CFK5</accession>
<feature type="transmembrane region" description="Helical" evidence="9">
    <location>
        <begin position="24"/>
        <end position="45"/>
    </location>
</feature>
<dbReference type="GO" id="GO:0015031">
    <property type="term" value="P:protein transport"/>
    <property type="evidence" value="ECO:0007669"/>
    <property type="project" value="UniProtKB-KW"/>
</dbReference>
<evidence type="ECO:0000256" key="8">
    <source>
        <dbReference type="ARBA" id="ARBA00029978"/>
    </source>
</evidence>
<evidence type="ECO:0000256" key="5">
    <source>
        <dbReference type="ARBA" id="ARBA00022692"/>
    </source>
</evidence>
<dbReference type="Pfam" id="PF05758">
    <property type="entry name" value="Ycf1"/>
    <property type="match status" value="1"/>
</dbReference>
<organism evidence="10 11">
    <name type="scientific">Phtheirospermum japonicum</name>
    <dbReference type="NCBI Taxonomy" id="374723"/>
    <lineage>
        <taxon>Eukaryota</taxon>
        <taxon>Viridiplantae</taxon>
        <taxon>Streptophyta</taxon>
        <taxon>Embryophyta</taxon>
        <taxon>Tracheophyta</taxon>
        <taxon>Spermatophyta</taxon>
        <taxon>Magnoliopsida</taxon>
        <taxon>eudicotyledons</taxon>
        <taxon>Gunneridae</taxon>
        <taxon>Pentapetalae</taxon>
        <taxon>asterids</taxon>
        <taxon>lamiids</taxon>
        <taxon>Lamiales</taxon>
        <taxon>Orobanchaceae</taxon>
        <taxon>Orobanchaceae incertae sedis</taxon>
        <taxon>Phtheirospermum</taxon>
    </lineage>
</organism>
<keyword evidence="11" id="KW-1185">Reference proteome</keyword>
<dbReference type="Proteomes" id="UP000653305">
    <property type="component" value="Unassembled WGS sequence"/>
</dbReference>
<evidence type="ECO:0000256" key="6">
    <source>
        <dbReference type="ARBA" id="ARBA00022927"/>
    </source>
</evidence>
<evidence type="ECO:0000256" key="4">
    <source>
        <dbReference type="ARBA" id="ARBA00016640"/>
    </source>
</evidence>
<reference evidence="10" key="1">
    <citation type="submission" date="2020-07" db="EMBL/GenBank/DDBJ databases">
        <title>Ethylene signaling mediates host invasion by parasitic plants.</title>
        <authorList>
            <person name="Yoshida S."/>
        </authorList>
    </citation>
    <scope>NUCLEOTIDE SEQUENCE</scope>
    <source>
        <strain evidence="10">Okayama</strain>
    </source>
</reference>
<dbReference type="GO" id="GO:0042170">
    <property type="term" value="C:plastid membrane"/>
    <property type="evidence" value="ECO:0007669"/>
    <property type="project" value="UniProtKB-SubCell"/>
</dbReference>
<name>A0A830CFK5_9LAMI</name>
<dbReference type="OrthoDB" id="1401014at2759"/>
<proteinExistence type="inferred from homology"/>
<protein>
    <recommendedName>
        <fullName evidence="4">Protein TIC 214</fullName>
    </recommendedName>
    <alternativeName>
        <fullName evidence="8">Translocon at the inner envelope membrane of chloroplasts 214</fullName>
    </alternativeName>
</protein>
<keyword evidence="7 9" id="KW-1133">Transmembrane helix</keyword>
<keyword evidence="6" id="KW-0653">Protein transport</keyword>
<comment type="similarity">
    <text evidence="2">Belongs to the TIC214 family.</text>
</comment>
<dbReference type="InterPro" id="IPR008896">
    <property type="entry name" value="TIC214"/>
</dbReference>
<evidence type="ECO:0000313" key="10">
    <source>
        <dbReference type="EMBL" id="GFP95134.1"/>
    </source>
</evidence>
<keyword evidence="9" id="KW-0472">Membrane</keyword>
<evidence type="ECO:0000256" key="1">
    <source>
        <dbReference type="ARBA" id="ARBA00004446"/>
    </source>
</evidence>
<evidence type="ECO:0000256" key="2">
    <source>
        <dbReference type="ARBA" id="ARBA00009956"/>
    </source>
</evidence>
<evidence type="ECO:0000256" key="7">
    <source>
        <dbReference type="ARBA" id="ARBA00022989"/>
    </source>
</evidence>